<organism evidence="7 8">
    <name type="scientific">Caenorhabditis briggsae</name>
    <dbReference type="NCBI Taxonomy" id="6238"/>
    <lineage>
        <taxon>Eukaryota</taxon>
        <taxon>Metazoa</taxon>
        <taxon>Ecdysozoa</taxon>
        <taxon>Nematoda</taxon>
        <taxon>Chromadorea</taxon>
        <taxon>Rhabditida</taxon>
        <taxon>Rhabditina</taxon>
        <taxon>Rhabditomorpha</taxon>
        <taxon>Rhabditoidea</taxon>
        <taxon>Rhabditidae</taxon>
        <taxon>Peloderinae</taxon>
        <taxon>Caenorhabditis</taxon>
    </lineage>
</organism>
<dbReference type="Proteomes" id="UP000827892">
    <property type="component" value="Chromosome IV"/>
</dbReference>
<keyword evidence="6" id="KW-0407">Ion channel</keyword>
<feature type="transmembrane region" description="Helical" evidence="6">
    <location>
        <begin position="36"/>
        <end position="53"/>
    </location>
</feature>
<protein>
    <recommendedName>
        <fullName evidence="6">Bestrophin homolog</fullName>
    </recommendedName>
</protein>
<keyword evidence="3 6" id="KW-1133">Transmembrane helix</keyword>
<feature type="transmembrane region" description="Helical" evidence="6">
    <location>
        <begin position="127"/>
        <end position="144"/>
    </location>
</feature>
<dbReference type="GO" id="GO:0005254">
    <property type="term" value="F:chloride channel activity"/>
    <property type="evidence" value="ECO:0007669"/>
    <property type="project" value="UniProtKB-KW"/>
</dbReference>
<evidence type="ECO:0000256" key="4">
    <source>
        <dbReference type="ARBA" id="ARBA00023136"/>
    </source>
</evidence>
<keyword evidence="6" id="KW-0869">Chloride channel</keyword>
<keyword evidence="6" id="KW-0406">Ion transport</keyword>
<dbReference type="GO" id="GO:0005886">
    <property type="term" value="C:plasma membrane"/>
    <property type="evidence" value="ECO:0007669"/>
    <property type="project" value="UniProtKB-SubCell"/>
</dbReference>
<comment type="similarity">
    <text evidence="5 6">Belongs to the anion channel-forming bestrophin (TC 1.A.46) family. Calcium-sensitive chloride channel subfamily.</text>
</comment>
<keyword evidence="2 6" id="KW-0812">Transmembrane</keyword>
<evidence type="ECO:0000256" key="2">
    <source>
        <dbReference type="ARBA" id="ARBA00022692"/>
    </source>
</evidence>
<name>A0AAE9AJG2_CAEBR</name>
<dbReference type="PANTHER" id="PTHR10736:SF0">
    <property type="entry name" value="BESTROPHIN HOMOLOG"/>
    <property type="match status" value="1"/>
</dbReference>
<keyword evidence="4 6" id="KW-0472">Membrane</keyword>
<comment type="function">
    <text evidence="6">Forms chloride channels.</text>
</comment>
<comment type="subcellular location">
    <subcellularLocation>
        <location evidence="6">Cell membrane</location>
        <topology evidence="6">Multi-pass membrane protein</topology>
    </subcellularLocation>
    <subcellularLocation>
        <location evidence="1">Membrane</location>
        <topology evidence="1">Multi-pass membrane protein</topology>
    </subcellularLocation>
</comment>
<proteinExistence type="inferred from homology"/>
<dbReference type="PANTHER" id="PTHR10736">
    <property type="entry name" value="BESTROPHIN"/>
    <property type="match status" value="1"/>
</dbReference>
<accession>A0AAE9AJG2</accession>
<gene>
    <name evidence="7" type="ORF">L3Y34_005595</name>
</gene>
<evidence type="ECO:0000256" key="3">
    <source>
        <dbReference type="ARBA" id="ARBA00022989"/>
    </source>
</evidence>
<dbReference type="AlphaFoldDB" id="A0AAE9AJG2"/>
<evidence type="ECO:0000256" key="6">
    <source>
        <dbReference type="RuleBase" id="RU363126"/>
    </source>
</evidence>
<dbReference type="Pfam" id="PF01062">
    <property type="entry name" value="Bestrophin"/>
    <property type="match status" value="1"/>
</dbReference>
<dbReference type="EMBL" id="CP090894">
    <property type="protein sequence ID" value="ULT97860.1"/>
    <property type="molecule type" value="Genomic_DNA"/>
</dbReference>
<evidence type="ECO:0000313" key="7">
    <source>
        <dbReference type="EMBL" id="ULT97860.1"/>
    </source>
</evidence>
<reference evidence="7 8" key="1">
    <citation type="submission" date="2022-05" db="EMBL/GenBank/DDBJ databases">
        <title>Chromosome-level reference genomes for two strains of Caenorhabditis briggsae: an improved platform for comparative genomics.</title>
        <authorList>
            <person name="Stevens L."/>
            <person name="Andersen E.C."/>
        </authorList>
    </citation>
    <scope>NUCLEOTIDE SEQUENCE [LARGE SCALE GENOMIC DNA]</scope>
    <source>
        <strain evidence="7">QX1410_ONT</strain>
        <tissue evidence="7">Whole-organism</tissue>
    </source>
</reference>
<evidence type="ECO:0000313" key="8">
    <source>
        <dbReference type="Proteomes" id="UP000827892"/>
    </source>
</evidence>
<dbReference type="InterPro" id="IPR021134">
    <property type="entry name" value="Bestrophin-like"/>
</dbReference>
<keyword evidence="6" id="KW-1003">Cell membrane</keyword>
<evidence type="ECO:0000256" key="1">
    <source>
        <dbReference type="ARBA" id="ARBA00004141"/>
    </source>
</evidence>
<dbReference type="GO" id="GO:0034707">
    <property type="term" value="C:chloride channel complex"/>
    <property type="evidence" value="ECO:0007669"/>
    <property type="project" value="UniProtKB-KW"/>
</dbReference>
<feature type="transmembrane region" description="Helical" evidence="6">
    <location>
        <begin position="6"/>
        <end position="24"/>
    </location>
</feature>
<feature type="transmembrane region" description="Helical" evidence="6">
    <location>
        <begin position="256"/>
        <end position="275"/>
    </location>
</feature>
<dbReference type="InterPro" id="IPR000615">
    <property type="entry name" value="Bestrophin"/>
</dbReference>
<keyword evidence="6" id="KW-0868">Chloride</keyword>
<evidence type="ECO:0000256" key="5">
    <source>
        <dbReference type="ARBA" id="ARBA00034769"/>
    </source>
</evidence>
<keyword evidence="6" id="KW-0813">Transport</keyword>
<sequence>MTVNYSLNAATASAWAVIVVIFKWKGSLWKLIWRETLGWTILMAVLYSVYVYGLKGTEHEQYYKTLFDLTKDVPMDGTLMFLISYMIFNCLTRWLETFRCLGWPENVALMFKQHFNKEAFTRHEQKLINQTVARYLTVFYILLFRDVSSDVRDMFPTFDDMADSGILTPDEVHVLKSSRLDRHSPHYWIPIDWIVTLIRTRYEPTHFINNKHGQRVRNRKMGIMTEMEYLKFINELNKLRGKLGDVLSYDWVPLPLALFQSLTIFCYGVLIVNCFQMQARIITSNTSGLSEMFVECMSTLPLSMIHLAYLRISQVIVNPFGSDDDDFETQYLIDRHIHVLNEILCPEETKKRR</sequence>